<evidence type="ECO:0000256" key="1">
    <source>
        <dbReference type="SAM" id="SignalP"/>
    </source>
</evidence>
<name>A0A1G9QHC8_9CORY</name>
<dbReference type="EMBL" id="LT629700">
    <property type="protein sequence ID" value="SDM10171.1"/>
    <property type="molecule type" value="Genomic_DNA"/>
</dbReference>
<accession>A0A1G9QHC8</accession>
<dbReference type="InterPro" id="IPR005152">
    <property type="entry name" value="Lipase_secreted"/>
</dbReference>
<dbReference type="Gene3D" id="1.10.260.130">
    <property type="match status" value="1"/>
</dbReference>
<protein>
    <submittedName>
        <fullName evidence="2">Secretory lipase</fullName>
    </submittedName>
</protein>
<feature type="chain" id="PRO_5009245345" evidence="1">
    <location>
        <begin position="37"/>
        <end position="501"/>
    </location>
</feature>
<dbReference type="OrthoDB" id="9798122at2"/>
<organism evidence="2 3">
    <name type="scientific">Corynebacterium mycetoides</name>
    <dbReference type="NCBI Taxonomy" id="38302"/>
    <lineage>
        <taxon>Bacteria</taxon>
        <taxon>Bacillati</taxon>
        <taxon>Actinomycetota</taxon>
        <taxon>Actinomycetes</taxon>
        <taxon>Mycobacteriales</taxon>
        <taxon>Corynebacteriaceae</taxon>
        <taxon>Corynebacterium</taxon>
    </lineage>
</organism>
<dbReference type="InterPro" id="IPR029058">
    <property type="entry name" value="AB_hydrolase_fold"/>
</dbReference>
<dbReference type="PANTHER" id="PTHR34853:SF1">
    <property type="entry name" value="LIPASE 5"/>
    <property type="match status" value="1"/>
</dbReference>
<keyword evidence="3" id="KW-1185">Reference proteome</keyword>
<keyword evidence="1" id="KW-0732">Signal</keyword>
<sequence>MSLVGSAKVWPSAAAAITASAVAVSAVLAGGGHATAAEGSLEGSTVGSSVVTQGRVQPGAVDPFYDTSGVAPSRVGEILRTQPAPYSGILGNGSPGLPTSVDKIMYTTEDADGMLVPVTGYVLEPTVPWRGEGPRPTVVIVRGTVGQGDHCAPSRNWPLDGQPDPVYTGRTINLEGNYDMMFASQGARVVVTDLIGMGTPGLHTYMNRKDQAHAMLDAARAARELVESRGGQFGKVAVYGHSQGGGASAAAAEAQPDYAPDVNLVASYASAPPADLIKVQENIDGSDLSGAIGFAINGLKVRYPELGEIIDANVSPAGRDALEKVANMCTNDIMREYDGVYTRQWISGDRSLGELANEYPAARKAVDEQFIGNGAPKVPVMIVSGPYDQNVAYDQAKVLARAWCAKGVPVVYRDDILPPLSTYNHVAQAVSGGAFGIPFVIDAFHGRMPAQPTVCTNFEGNLGSSATDLSSAVSSLPLSSGLVPQGVETGLSSGTQGSGRL</sequence>
<reference evidence="3" key="1">
    <citation type="submission" date="2016-10" db="EMBL/GenBank/DDBJ databases">
        <authorList>
            <person name="Varghese N."/>
            <person name="Submissions S."/>
        </authorList>
    </citation>
    <scope>NUCLEOTIDE SEQUENCE [LARGE SCALE GENOMIC DNA]</scope>
    <source>
        <strain evidence="3">DSM 20632</strain>
    </source>
</reference>
<dbReference type="Gene3D" id="3.40.50.1820">
    <property type="entry name" value="alpha/beta hydrolase"/>
    <property type="match status" value="2"/>
</dbReference>
<dbReference type="RefSeq" id="WP_092151582.1">
    <property type="nucleotide sequence ID" value="NZ_LT629700.1"/>
</dbReference>
<dbReference type="Proteomes" id="UP000199350">
    <property type="component" value="Chromosome I"/>
</dbReference>
<proteinExistence type="predicted"/>
<gene>
    <name evidence="2" type="ORF">SAMN04488535_1920</name>
</gene>
<evidence type="ECO:0000313" key="2">
    <source>
        <dbReference type="EMBL" id="SDM10171.1"/>
    </source>
</evidence>
<evidence type="ECO:0000313" key="3">
    <source>
        <dbReference type="Proteomes" id="UP000199350"/>
    </source>
</evidence>
<dbReference type="PANTHER" id="PTHR34853">
    <property type="match status" value="1"/>
</dbReference>
<dbReference type="GO" id="GO:0016042">
    <property type="term" value="P:lipid catabolic process"/>
    <property type="evidence" value="ECO:0007669"/>
    <property type="project" value="InterPro"/>
</dbReference>
<feature type="signal peptide" evidence="1">
    <location>
        <begin position="1"/>
        <end position="36"/>
    </location>
</feature>
<dbReference type="AlphaFoldDB" id="A0A1G9QHC8"/>
<dbReference type="GO" id="GO:0004806">
    <property type="term" value="F:triacylglycerol lipase activity"/>
    <property type="evidence" value="ECO:0007669"/>
    <property type="project" value="InterPro"/>
</dbReference>
<dbReference type="Pfam" id="PF03583">
    <property type="entry name" value="LIP"/>
    <property type="match status" value="1"/>
</dbReference>
<dbReference type="STRING" id="38302.SAMN04488535_1920"/>
<dbReference type="SUPFAM" id="SSF53474">
    <property type="entry name" value="alpha/beta-Hydrolases"/>
    <property type="match status" value="1"/>
</dbReference>